<keyword evidence="5 6" id="KW-0472">Membrane</keyword>
<dbReference type="STRING" id="224999.GCA_001485475_00826"/>
<organism evidence="7">
    <name type="scientific">Tepidanaerobacter syntrophicus</name>
    <dbReference type="NCBI Taxonomy" id="224999"/>
    <lineage>
        <taxon>Bacteria</taxon>
        <taxon>Bacillati</taxon>
        <taxon>Bacillota</taxon>
        <taxon>Clostridia</taxon>
        <taxon>Thermosediminibacterales</taxon>
        <taxon>Tepidanaerobacteraceae</taxon>
        <taxon>Tepidanaerobacter</taxon>
    </lineage>
</organism>
<keyword evidence="7" id="KW-0762">Sugar transport</keyword>
<dbReference type="EMBL" id="DF977000">
    <property type="protein sequence ID" value="GAQ24820.1"/>
    <property type="molecule type" value="Genomic_DNA"/>
</dbReference>
<evidence type="ECO:0000256" key="5">
    <source>
        <dbReference type="ARBA" id="ARBA00023136"/>
    </source>
</evidence>
<feature type="transmembrane region" description="Helical" evidence="6">
    <location>
        <begin position="63"/>
        <end position="86"/>
    </location>
</feature>
<dbReference type="PANTHER" id="PTHR43370">
    <property type="entry name" value="SUGAR ABC TRANSPORTER INTEGRAL MEMBRANE PROTEIN-RELATED"/>
    <property type="match status" value="1"/>
</dbReference>
<evidence type="ECO:0000256" key="3">
    <source>
        <dbReference type="ARBA" id="ARBA00022692"/>
    </source>
</evidence>
<keyword evidence="4 6" id="KW-1133">Transmembrane helix</keyword>
<evidence type="ECO:0000256" key="6">
    <source>
        <dbReference type="SAM" id="Phobius"/>
    </source>
</evidence>
<dbReference type="PANTHER" id="PTHR43370:SF1">
    <property type="entry name" value="GUANOSINE ABC TRANSPORTER PERMEASE PROTEIN NUPQ"/>
    <property type="match status" value="1"/>
</dbReference>
<dbReference type="CDD" id="cd06580">
    <property type="entry name" value="TM_PBP1_transp_TpRbsC_like"/>
    <property type="match status" value="1"/>
</dbReference>
<keyword evidence="8" id="KW-1185">Reference proteome</keyword>
<keyword evidence="3 6" id="KW-0812">Transmembrane</keyword>
<feature type="transmembrane region" description="Helical" evidence="6">
    <location>
        <begin position="272"/>
        <end position="294"/>
    </location>
</feature>
<sequence>MDLGTIFDYTLIYSTIRASTPILFATLAAVITQQGDILNIGVEGIMLVSAFSAVLISYLTSNWLLGIAVAMIVGVIMAMIMAVASIKYNADITAIGMAINMLALAVTKFGIKQFLGTTGSFTDPKIAGIPRLHFGFLEKYKYLNGIFNNWSLMEVIGILMVLALTFVLYHTVWGLRLRSVGRLPMAAETAGINVKSIKYQIMAISGLLGGLAGAHLSIGYSKMFIENMTNGRGFMGVAAMFFGGANPVLAWIGSLLFGLIDSIGGRLQAYGWPSQFVLMLPYIITILVLSVSLWRSAKRREKMKSSLLQK</sequence>
<dbReference type="Pfam" id="PF02653">
    <property type="entry name" value="BPD_transp_2"/>
    <property type="match status" value="1"/>
</dbReference>
<proteinExistence type="predicted"/>
<dbReference type="Proteomes" id="UP000062160">
    <property type="component" value="Unassembled WGS sequence"/>
</dbReference>
<name>A0A0U9HG03_9FIRM</name>
<evidence type="ECO:0000256" key="1">
    <source>
        <dbReference type="ARBA" id="ARBA00004651"/>
    </source>
</evidence>
<evidence type="ECO:0000256" key="4">
    <source>
        <dbReference type="ARBA" id="ARBA00022989"/>
    </source>
</evidence>
<evidence type="ECO:0000313" key="7">
    <source>
        <dbReference type="EMBL" id="GAQ24820.1"/>
    </source>
</evidence>
<accession>A0A0U9HG03</accession>
<evidence type="ECO:0000313" key="8">
    <source>
        <dbReference type="Proteomes" id="UP000062160"/>
    </source>
</evidence>
<gene>
    <name evidence="7" type="ORF">TSYNT_6201</name>
</gene>
<dbReference type="AlphaFoldDB" id="A0A0U9HG03"/>
<keyword evidence="2" id="KW-1003">Cell membrane</keyword>
<dbReference type="GO" id="GO:0022857">
    <property type="term" value="F:transmembrane transporter activity"/>
    <property type="evidence" value="ECO:0007669"/>
    <property type="project" value="InterPro"/>
</dbReference>
<protein>
    <submittedName>
        <fullName evidence="7">Simple sugar transport system permease protein</fullName>
    </submittedName>
</protein>
<comment type="subcellular location">
    <subcellularLocation>
        <location evidence="1">Cell membrane</location>
        <topology evidence="1">Multi-pass membrane protein</topology>
    </subcellularLocation>
</comment>
<dbReference type="InterPro" id="IPR001851">
    <property type="entry name" value="ABC_transp_permease"/>
</dbReference>
<feature type="transmembrane region" description="Helical" evidence="6">
    <location>
        <begin position="150"/>
        <end position="169"/>
    </location>
</feature>
<feature type="transmembrane region" description="Helical" evidence="6">
    <location>
        <begin position="12"/>
        <end position="31"/>
    </location>
</feature>
<feature type="transmembrane region" description="Helical" evidence="6">
    <location>
        <begin position="233"/>
        <end position="260"/>
    </location>
</feature>
<keyword evidence="7" id="KW-0813">Transport</keyword>
<feature type="transmembrane region" description="Helical" evidence="6">
    <location>
        <begin position="201"/>
        <end position="221"/>
    </location>
</feature>
<dbReference type="RefSeq" id="WP_059032007.1">
    <property type="nucleotide sequence ID" value="NZ_BSDN01000003.1"/>
</dbReference>
<dbReference type="GO" id="GO:0005886">
    <property type="term" value="C:plasma membrane"/>
    <property type="evidence" value="ECO:0007669"/>
    <property type="project" value="UniProtKB-SubCell"/>
</dbReference>
<dbReference type="OrthoDB" id="9792579at2"/>
<reference evidence="7" key="1">
    <citation type="journal article" date="2016" name="Genome Announc.">
        <title>Draft Genome Sequence of the Syntrophic Lactate-Degrading Bacterium Tepidanaerobacter syntrophicus JLT.</title>
        <authorList>
            <person name="Matsuura N."/>
            <person name="Ohashi A."/>
            <person name="Tourlousse D.M."/>
            <person name="Sekiguchi Y."/>
        </authorList>
    </citation>
    <scope>NUCLEOTIDE SEQUENCE [LARGE SCALE GENOMIC DNA]</scope>
    <source>
        <strain evidence="7">JL</strain>
    </source>
</reference>
<feature type="transmembrane region" description="Helical" evidence="6">
    <location>
        <begin position="37"/>
        <end position="56"/>
    </location>
</feature>
<evidence type="ECO:0000256" key="2">
    <source>
        <dbReference type="ARBA" id="ARBA00022475"/>
    </source>
</evidence>